<dbReference type="Gene3D" id="3.40.30.10">
    <property type="entry name" value="Glutaredoxin"/>
    <property type="match status" value="1"/>
</dbReference>
<dbReference type="CDD" id="cd02066">
    <property type="entry name" value="GRX_family"/>
    <property type="match status" value="1"/>
</dbReference>
<dbReference type="Proteomes" id="UP001059546">
    <property type="component" value="Chromosome IX"/>
</dbReference>
<organism evidence="2 3">
    <name type="scientific">Encephalitozoon hellem</name>
    <name type="common">Microsporidian parasite</name>
    <dbReference type="NCBI Taxonomy" id="27973"/>
    <lineage>
        <taxon>Eukaryota</taxon>
        <taxon>Fungi</taxon>
        <taxon>Fungi incertae sedis</taxon>
        <taxon>Microsporidia</taxon>
        <taxon>Unikaryonidae</taxon>
        <taxon>Encephalitozoon</taxon>
    </lineage>
</organism>
<dbReference type="EMBL" id="CP075155">
    <property type="protein sequence ID" value="UTX44042.1"/>
    <property type="molecule type" value="Genomic_DNA"/>
</dbReference>
<gene>
    <name evidence="2" type="ORF">GPU96_09g18230</name>
</gene>
<name>A0A9Q9CB93_ENCHE</name>
<dbReference type="Pfam" id="PF00462">
    <property type="entry name" value="Glutaredoxin"/>
    <property type="match status" value="1"/>
</dbReference>
<evidence type="ECO:0000313" key="3">
    <source>
        <dbReference type="Proteomes" id="UP001059546"/>
    </source>
</evidence>
<dbReference type="PRINTS" id="PR00160">
    <property type="entry name" value="GLUTAREDOXIN"/>
</dbReference>
<proteinExistence type="predicted"/>
<dbReference type="AlphaFoldDB" id="A0A9Q9CB93"/>
<dbReference type="PROSITE" id="PS51354">
    <property type="entry name" value="GLUTAREDOXIN_2"/>
    <property type="match status" value="1"/>
</dbReference>
<sequence>MSKGELGKALSKNENLVVSKRGCPFCLDAVEVLKERRVDFDEIRNTENEELSKEIEKEYGFYTFPKIFLKGKFIGGASDLRKYVTTKEFLDAFGSGEK</sequence>
<dbReference type="GO" id="GO:0016491">
    <property type="term" value="F:oxidoreductase activity"/>
    <property type="evidence" value="ECO:0007669"/>
    <property type="project" value="UniProtKB-ARBA"/>
</dbReference>
<dbReference type="InterPro" id="IPR002109">
    <property type="entry name" value="Glutaredoxin"/>
</dbReference>
<dbReference type="InterPro" id="IPR036249">
    <property type="entry name" value="Thioredoxin-like_sf"/>
</dbReference>
<reference evidence="2" key="1">
    <citation type="submission" date="2021-05" db="EMBL/GenBank/DDBJ databases">
        <title>Encephalitozoon hellem ATCC 50604 Complete Genome.</title>
        <authorList>
            <person name="Mascarenhas dos Santos A.C."/>
            <person name="Julian A.T."/>
            <person name="Pombert J.-F."/>
        </authorList>
    </citation>
    <scope>NUCLEOTIDE SEQUENCE</scope>
    <source>
        <strain evidence="2">ATCC 50604</strain>
    </source>
</reference>
<feature type="domain" description="Glutaredoxin" evidence="1">
    <location>
        <begin position="17"/>
        <end position="74"/>
    </location>
</feature>
<accession>A0A9Q9CB93</accession>
<evidence type="ECO:0000313" key="2">
    <source>
        <dbReference type="EMBL" id="UTX44042.1"/>
    </source>
</evidence>
<dbReference type="InterPro" id="IPR014025">
    <property type="entry name" value="Glutaredoxin_subgr"/>
</dbReference>
<dbReference type="SUPFAM" id="SSF52833">
    <property type="entry name" value="Thioredoxin-like"/>
    <property type="match status" value="1"/>
</dbReference>
<evidence type="ECO:0000259" key="1">
    <source>
        <dbReference type="Pfam" id="PF00462"/>
    </source>
</evidence>
<protein>
    <submittedName>
        <fullName evidence="2">Glutaredoxin</fullName>
    </submittedName>
</protein>